<keyword evidence="1" id="KW-0472">Membrane</keyword>
<gene>
    <name evidence="2" type="ORF">V6M85_02200</name>
</gene>
<protein>
    <submittedName>
        <fullName evidence="2">Uncharacterized protein</fullName>
    </submittedName>
</protein>
<name>A0AAX4L196_9CREN</name>
<dbReference type="GeneID" id="89335543"/>
<organism evidence="2 3">
    <name type="scientific">Sulfolobus tengchongensis</name>
    <dbReference type="NCBI Taxonomy" id="207809"/>
    <lineage>
        <taxon>Archaea</taxon>
        <taxon>Thermoproteota</taxon>
        <taxon>Thermoprotei</taxon>
        <taxon>Sulfolobales</taxon>
        <taxon>Sulfolobaceae</taxon>
        <taxon>Sulfolobus</taxon>
    </lineage>
</organism>
<accession>A0AAX4L196</accession>
<reference evidence="2 3" key="1">
    <citation type="submission" date="2024-02" db="EMBL/GenBank/DDBJ databases">
        <title>STSV induces naive adaptation in Sulfolobus.</title>
        <authorList>
            <person name="Xiang X."/>
            <person name="Song M."/>
        </authorList>
    </citation>
    <scope>NUCLEOTIDE SEQUENCE [LARGE SCALE GENOMIC DNA]</scope>
    <source>
        <strain evidence="2 3">RT2</strain>
    </source>
</reference>
<keyword evidence="1" id="KW-1133">Transmembrane helix</keyword>
<evidence type="ECO:0000313" key="3">
    <source>
        <dbReference type="Proteomes" id="UP001432202"/>
    </source>
</evidence>
<feature type="transmembrane region" description="Helical" evidence="1">
    <location>
        <begin position="6"/>
        <end position="25"/>
    </location>
</feature>
<dbReference type="RefSeq" id="WP_338602434.1">
    <property type="nucleotide sequence ID" value="NZ_CP146016.1"/>
</dbReference>
<sequence length="294" mass="32870">MNAKLPIILTIIIVISAVVIVFATTQNAMKANNSNNSTDSPYTLSQYTTLGIIHTYNISPITNFIAYYTNNSNVSLVLSLASQIIGNGTVKVVKVDNSYYALLGYFKASSPLSSFAFSVINETLVKHGFNFSQYNSLLYDYKNNTAFGFDGYYFYVVKDNTSRNTTIFLLKYLYTSEKVFTPQPSQNVVMYGYVNGSNFTLVSMPNQLILKANTSYYNITHFLKYFNITIGNFSVAGKVVLKTSNIVIYSVNATYDGKELYAMMGIKNDGNNRMSDVIILSQEKISLNEVLNEL</sequence>
<keyword evidence="3" id="KW-1185">Reference proteome</keyword>
<evidence type="ECO:0000256" key="1">
    <source>
        <dbReference type="SAM" id="Phobius"/>
    </source>
</evidence>
<dbReference type="AlphaFoldDB" id="A0AAX4L196"/>
<proteinExistence type="predicted"/>
<keyword evidence="1" id="KW-0812">Transmembrane</keyword>
<evidence type="ECO:0000313" key="2">
    <source>
        <dbReference type="EMBL" id="WWQ60914.1"/>
    </source>
</evidence>
<dbReference type="EMBL" id="CP146016">
    <property type="protein sequence ID" value="WWQ60914.1"/>
    <property type="molecule type" value="Genomic_DNA"/>
</dbReference>
<dbReference type="Proteomes" id="UP001432202">
    <property type="component" value="Chromosome"/>
</dbReference>